<dbReference type="InterPro" id="IPR011663">
    <property type="entry name" value="UTRA"/>
</dbReference>
<dbReference type="Pfam" id="PF07702">
    <property type="entry name" value="UTRA"/>
    <property type="match status" value="1"/>
</dbReference>
<evidence type="ECO:0000313" key="6">
    <source>
        <dbReference type="Proteomes" id="UP000307517"/>
    </source>
</evidence>
<dbReference type="InterPro" id="IPR000524">
    <property type="entry name" value="Tscrpt_reg_HTH_GntR"/>
</dbReference>
<dbReference type="Pfam" id="PF00392">
    <property type="entry name" value="GntR"/>
    <property type="match status" value="1"/>
</dbReference>
<dbReference type="InterPro" id="IPR028978">
    <property type="entry name" value="Chorismate_lyase_/UTRA_dom_sf"/>
</dbReference>
<evidence type="ECO:0000256" key="3">
    <source>
        <dbReference type="ARBA" id="ARBA00023163"/>
    </source>
</evidence>
<accession>A0AB74IEC2</accession>
<dbReference type="Proteomes" id="UP000307517">
    <property type="component" value="Unassembled WGS sequence"/>
</dbReference>
<evidence type="ECO:0000313" key="5">
    <source>
        <dbReference type="EMBL" id="THC81094.1"/>
    </source>
</evidence>
<organism evidence="5 6">
    <name type="scientific">Lacticaseibacillus rhamnosus</name>
    <name type="common">Lactobacillus rhamnosus</name>
    <dbReference type="NCBI Taxonomy" id="47715"/>
    <lineage>
        <taxon>Bacteria</taxon>
        <taxon>Bacillati</taxon>
        <taxon>Bacillota</taxon>
        <taxon>Bacilli</taxon>
        <taxon>Lactobacillales</taxon>
        <taxon>Lactobacillaceae</taxon>
        <taxon>Lacticaseibacillus</taxon>
    </lineage>
</organism>
<dbReference type="GO" id="GO:0003700">
    <property type="term" value="F:DNA-binding transcription factor activity"/>
    <property type="evidence" value="ECO:0007669"/>
    <property type="project" value="InterPro"/>
</dbReference>
<dbReference type="PROSITE" id="PS50949">
    <property type="entry name" value="HTH_GNTR"/>
    <property type="match status" value="1"/>
</dbReference>
<dbReference type="PANTHER" id="PTHR44846">
    <property type="entry name" value="MANNOSYL-D-GLYCERATE TRANSPORT/METABOLISM SYSTEM REPRESSOR MNGR-RELATED"/>
    <property type="match status" value="1"/>
</dbReference>
<reference evidence="5 6" key="1">
    <citation type="submission" date="2019-04" db="EMBL/GenBank/DDBJ databases">
        <title>Genome Announcement to Ensure Probiotic Safety of Lactobacillus rhamnosus UBLR-58.</title>
        <authorList>
            <person name="Sulthana A."/>
            <person name="Lakshmi S.G."/>
            <person name="Madempudi R.S."/>
        </authorList>
    </citation>
    <scope>NUCLEOTIDE SEQUENCE [LARGE SCALE GENOMIC DNA]</scope>
    <source>
        <strain evidence="5 6">UBLR-58</strain>
    </source>
</reference>
<sequence length="262" mass="30046">MEKVPLTKQLVDQLEAFIKEKLQPNDKLPSERDLSELYHVSRNTVRSALNELFLRGFIYRSTGKGTFVAERFDERTDVSGSYSFTKQMLAMNRQPVTKIQRLEKIAVPPDIAKRMRVDPETPVYVLDRLRIADQLPMMIERSYLPALTVPDLQASDLAKNPLYDWLEQHYGIHIASVDEAFFAGLVSPEDAKQLRVAPASACLNIRRTTFADTGEIVEYTLSVARADQFVYHVHHVNHLGGYYFVRKNDRRINENGCSDYHG</sequence>
<keyword evidence="1" id="KW-0805">Transcription regulation</keyword>
<proteinExistence type="predicted"/>
<name>A0AB74IEC2_LACRH</name>
<dbReference type="InterPro" id="IPR036388">
    <property type="entry name" value="WH-like_DNA-bd_sf"/>
</dbReference>
<keyword evidence="2" id="KW-0238">DNA-binding</keyword>
<dbReference type="PRINTS" id="PR00035">
    <property type="entry name" value="HTHGNTR"/>
</dbReference>
<protein>
    <submittedName>
        <fullName evidence="5">GntR family transcriptional regulator</fullName>
    </submittedName>
</protein>
<dbReference type="PANTHER" id="PTHR44846:SF1">
    <property type="entry name" value="MANNOSYL-D-GLYCERATE TRANSPORT_METABOLISM SYSTEM REPRESSOR MNGR-RELATED"/>
    <property type="match status" value="1"/>
</dbReference>
<dbReference type="InterPro" id="IPR036390">
    <property type="entry name" value="WH_DNA-bd_sf"/>
</dbReference>
<gene>
    <name evidence="5" type="ORF">E6L36_12435</name>
</gene>
<keyword evidence="3" id="KW-0804">Transcription</keyword>
<dbReference type="AlphaFoldDB" id="A0AB74IEC2"/>
<dbReference type="RefSeq" id="WP_019728333.1">
    <property type="nucleotide sequence ID" value="NZ_CABHIZ010000017.1"/>
</dbReference>
<evidence type="ECO:0000256" key="1">
    <source>
        <dbReference type="ARBA" id="ARBA00023015"/>
    </source>
</evidence>
<dbReference type="Gene3D" id="3.40.1410.10">
    <property type="entry name" value="Chorismate lyase-like"/>
    <property type="match status" value="1"/>
</dbReference>
<feature type="domain" description="HTH gntR-type" evidence="4">
    <location>
        <begin position="4"/>
        <end position="71"/>
    </location>
</feature>
<dbReference type="SUPFAM" id="SSF64288">
    <property type="entry name" value="Chorismate lyase-like"/>
    <property type="match status" value="1"/>
</dbReference>
<dbReference type="Gene3D" id="1.10.10.10">
    <property type="entry name" value="Winged helix-like DNA-binding domain superfamily/Winged helix DNA-binding domain"/>
    <property type="match status" value="1"/>
</dbReference>
<dbReference type="GO" id="GO:0003677">
    <property type="term" value="F:DNA binding"/>
    <property type="evidence" value="ECO:0007669"/>
    <property type="project" value="UniProtKB-KW"/>
</dbReference>
<comment type="caution">
    <text evidence="5">The sequence shown here is derived from an EMBL/GenBank/DDBJ whole genome shotgun (WGS) entry which is preliminary data.</text>
</comment>
<dbReference type="GO" id="GO:0045892">
    <property type="term" value="P:negative regulation of DNA-templated transcription"/>
    <property type="evidence" value="ECO:0007669"/>
    <property type="project" value="TreeGrafter"/>
</dbReference>
<dbReference type="CDD" id="cd07377">
    <property type="entry name" value="WHTH_GntR"/>
    <property type="match status" value="1"/>
</dbReference>
<evidence type="ECO:0000256" key="2">
    <source>
        <dbReference type="ARBA" id="ARBA00023125"/>
    </source>
</evidence>
<dbReference type="SMART" id="SM00866">
    <property type="entry name" value="UTRA"/>
    <property type="match status" value="1"/>
</dbReference>
<dbReference type="InterPro" id="IPR050679">
    <property type="entry name" value="Bact_HTH_transcr_reg"/>
</dbReference>
<evidence type="ECO:0000259" key="4">
    <source>
        <dbReference type="PROSITE" id="PS50949"/>
    </source>
</evidence>
<dbReference type="SMART" id="SM00345">
    <property type="entry name" value="HTH_GNTR"/>
    <property type="match status" value="1"/>
</dbReference>
<dbReference type="EMBL" id="SSHM01000001">
    <property type="protein sequence ID" value="THC81094.1"/>
    <property type="molecule type" value="Genomic_DNA"/>
</dbReference>
<dbReference type="SUPFAM" id="SSF46785">
    <property type="entry name" value="Winged helix' DNA-binding domain"/>
    <property type="match status" value="1"/>
</dbReference>